<sequence>MTATHLCSQRWETLWHALGAPAPAGSFTALAQHYSEPHRHYHNGAHINACLHHLDRFQHLARDLPAVELALWTHDAIYDTRGQDNEALSADLAVHLLVGAGIPARAEEVRRHILATAHTTPAAGDDAGLVVDIDLAVLALPAEAYLAYTHAVRAEYSWVPEPLFKAGRAKVLNALLQMPHLYSHGEIRAQWEAPARANLNAELRELVS</sequence>
<evidence type="ECO:0000313" key="2">
    <source>
        <dbReference type="Proteomes" id="UP001143328"/>
    </source>
</evidence>
<gene>
    <name evidence="1" type="ORF">GCM10017655_32200</name>
</gene>
<dbReference type="SUPFAM" id="SSF109604">
    <property type="entry name" value="HD-domain/PDEase-like"/>
    <property type="match status" value="1"/>
</dbReference>
<evidence type="ECO:0000313" key="1">
    <source>
        <dbReference type="EMBL" id="GLK90158.1"/>
    </source>
</evidence>
<protein>
    <recommendedName>
        <fullName evidence="3">N-methyl-D-aspartate receptor NMDAR2C subunit</fullName>
    </recommendedName>
</protein>
<proteinExistence type="predicted"/>
<dbReference type="PANTHER" id="PTHR21174">
    <property type="match status" value="1"/>
</dbReference>
<dbReference type="RefSeq" id="WP_271196340.1">
    <property type="nucleotide sequence ID" value="NZ_BSFN01000009.1"/>
</dbReference>
<reference evidence="1" key="2">
    <citation type="submission" date="2023-01" db="EMBL/GenBank/DDBJ databases">
        <authorList>
            <person name="Sun Q."/>
            <person name="Evtushenko L."/>
        </authorList>
    </citation>
    <scope>NUCLEOTIDE SEQUENCE</scope>
    <source>
        <strain evidence="1">VKM B-2935</strain>
    </source>
</reference>
<evidence type="ECO:0008006" key="3">
    <source>
        <dbReference type="Google" id="ProtNLM"/>
    </source>
</evidence>
<dbReference type="PIRSF" id="PIRSF035170">
    <property type="entry name" value="HD_phosphohydro"/>
    <property type="match status" value="1"/>
</dbReference>
<dbReference type="EMBL" id="BSFN01000009">
    <property type="protein sequence ID" value="GLK90158.1"/>
    <property type="molecule type" value="Genomic_DNA"/>
</dbReference>
<reference evidence="1" key="1">
    <citation type="journal article" date="2014" name="Int. J. Syst. Evol. Microbiol.">
        <title>Complete genome sequence of Corynebacterium casei LMG S-19264T (=DSM 44701T), isolated from a smear-ripened cheese.</title>
        <authorList>
            <consortium name="US DOE Joint Genome Institute (JGI-PGF)"/>
            <person name="Walter F."/>
            <person name="Albersmeier A."/>
            <person name="Kalinowski J."/>
            <person name="Ruckert C."/>
        </authorList>
    </citation>
    <scope>NUCLEOTIDE SEQUENCE</scope>
    <source>
        <strain evidence="1">VKM B-2935</strain>
    </source>
</reference>
<keyword evidence="2" id="KW-1185">Reference proteome</keyword>
<dbReference type="Proteomes" id="UP001143328">
    <property type="component" value="Unassembled WGS sequence"/>
</dbReference>
<organism evidence="1 2">
    <name type="scientific">Pseudomonas turukhanskensis</name>
    <dbReference type="NCBI Taxonomy" id="1806536"/>
    <lineage>
        <taxon>Bacteria</taxon>
        <taxon>Pseudomonadati</taxon>
        <taxon>Pseudomonadota</taxon>
        <taxon>Gammaproteobacteria</taxon>
        <taxon>Pseudomonadales</taxon>
        <taxon>Pseudomonadaceae</taxon>
        <taxon>Pseudomonas</taxon>
    </lineage>
</organism>
<dbReference type="AlphaFoldDB" id="A0A9W6KAW8"/>
<name>A0A9W6KAW8_9PSED</name>
<dbReference type="PANTHER" id="PTHR21174:SF0">
    <property type="entry name" value="HD PHOSPHOHYDROLASE FAMILY PROTEIN-RELATED"/>
    <property type="match status" value="1"/>
</dbReference>
<accession>A0A9W6KAW8</accession>
<dbReference type="InterPro" id="IPR009218">
    <property type="entry name" value="HD_phosphohydro"/>
</dbReference>
<comment type="caution">
    <text evidence="1">The sequence shown here is derived from an EMBL/GenBank/DDBJ whole genome shotgun (WGS) entry which is preliminary data.</text>
</comment>